<name>A0AAJ0U4W2_9GAMM</name>
<gene>
    <name evidence="2" type="ORF">CKO40_12355</name>
</gene>
<evidence type="ECO:0000256" key="1">
    <source>
        <dbReference type="SAM" id="MobiDB-lite"/>
    </source>
</evidence>
<evidence type="ECO:0000313" key="3">
    <source>
        <dbReference type="Proteomes" id="UP001296776"/>
    </source>
</evidence>
<sequence length="79" mass="8193">MMPVSSGVGRVSAAWGVDRPDGDRQAPMDGFTASPSSGHPAGAAAVQLAPQRFSRRRGGSAGAPAVQPAPRRFNWRYGS</sequence>
<dbReference type="AlphaFoldDB" id="A0AAJ0U4W2"/>
<feature type="region of interest" description="Disordered" evidence="1">
    <location>
        <begin position="1"/>
        <end position="79"/>
    </location>
</feature>
<reference evidence="2" key="1">
    <citation type="submission" date="2017-08" db="EMBL/GenBank/DDBJ databases">
        <authorList>
            <person name="Imhoff J.F."/>
            <person name="Rahn T."/>
            <person name="Kuenzel S."/>
            <person name="Neulinger S.C."/>
        </authorList>
    </citation>
    <scope>NUCLEOTIDE SEQUENCE</scope>
    <source>
        <strain evidence="2">DSM 11080</strain>
    </source>
</reference>
<reference evidence="2" key="2">
    <citation type="journal article" date="2020" name="Microorganisms">
        <title>Osmotic Adaptation and Compatible Solute Biosynthesis of Phototrophic Bacteria as Revealed from Genome Analyses.</title>
        <authorList>
            <person name="Imhoff J.F."/>
            <person name="Rahn T."/>
            <person name="Kunzel S."/>
            <person name="Keller A."/>
            <person name="Neulinger S.C."/>
        </authorList>
    </citation>
    <scope>NUCLEOTIDE SEQUENCE</scope>
    <source>
        <strain evidence="2">DSM 11080</strain>
    </source>
</reference>
<comment type="caution">
    <text evidence="2">The sequence shown here is derived from an EMBL/GenBank/DDBJ whole genome shotgun (WGS) entry which is preliminary data.</text>
</comment>
<evidence type="ECO:0000313" key="2">
    <source>
        <dbReference type="EMBL" id="MBK1705315.1"/>
    </source>
</evidence>
<accession>A0AAJ0U4W2</accession>
<protein>
    <submittedName>
        <fullName evidence="2">Uncharacterized protein</fullName>
    </submittedName>
</protein>
<dbReference type="Proteomes" id="UP001296776">
    <property type="component" value="Unassembled WGS sequence"/>
</dbReference>
<organism evidence="2 3">
    <name type="scientific">Halochromatium glycolicum</name>
    <dbReference type="NCBI Taxonomy" id="85075"/>
    <lineage>
        <taxon>Bacteria</taxon>
        <taxon>Pseudomonadati</taxon>
        <taxon>Pseudomonadota</taxon>
        <taxon>Gammaproteobacteria</taxon>
        <taxon>Chromatiales</taxon>
        <taxon>Chromatiaceae</taxon>
        <taxon>Halochromatium</taxon>
    </lineage>
</organism>
<dbReference type="EMBL" id="NRSJ01000021">
    <property type="protein sequence ID" value="MBK1705315.1"/>
    <property type="molecule type" value="Genomic_DNA"/>
</dbReference>
<keyword evidence="3" id="KW-1185">Reference proteome</keyword>
<feature type="compositionally biased region" description="Low complexity" evidence="1">
    <location>
        <begin position="33"/>
        <end position="45"/>
    </location>
</feature>
<proteinExistence type="predicted"/>